<dbReference type="EMBL" id="BDGG01000001">
    <property type="protein sequence ID" value="GAU89888.1"/>
    <property type="molecule type" value="Genomic_DNA"/>
</dbReference>
<feature type="transmembrane region" description="Helical" evidence="8">
    <location>
        <begin position="117"/>
        <end position="137"/>
    </location>
</feature>
<dbReference type="AlphaFoldDB" id="A0A1D1UUN6"/>
<evidence type="ECO:0000256" key="8">
    <source>
        <dbReference type="SAM" id="Phobius"/>
    </source>
</evidence>
<evidence type="ECO:0000313" key="9">
    <source>
        <dbReference type="EMBL" id="GAU89888.1"/>
    </source>
</evidence>
<evidence type="ECO:0000256" key="7">
    <source>
        <dbReference type="ARBA" id="ARBA00023136"/>
    </source>
</evidence>
<evidence type="ECO:0000256" key="5">
    <source>
        <dbReference type="ARBA" id="ARBA00022824"/>
    </source>
</evidence>
<feature type="transmembrane region" description="Helical" evidence="8">
    <location>
        <begin position="158"/>
        <end position="180"/>
    </location>
</feature>
<comment type="caution">
    <text evidence="9">The sequence shown here is derived from an EMBL/GenBank/DDBJ whole genome shotgun (WGS) entry which is preliminary data.</text>
</comment>
<protein>
    <recommendedName>
        <fullName evidence="11">Phosphatidylinositol-glycan biosynthesis class F protein</fullName>
    </recommendedName>
</protein>
<evidence type="ECO:0000256" key="6">
    <source>
        <dbReference type="ARBA" id="ARBA00022989"/>
    </source>
</evidence>
<dbReference type="OrthoDB" id="17366at2759"/>
<evidence type="ECO:0000256" key="4">
    <source>
        <dbReference type="ARBA" id="ARBA00022692"/>
    </source>
</evidence>
<accession>A0A1D1UUN6</accession>
<evidence type="ECO:0000256" key="1">
    <source>
        <dbReference type="ARBA" id="ARBA00004477"/>
    </source>
</evidence>
<keyword evidence="4 8" id="KW-0812">Transmembrane</keyword>
<keyword evidence="3" id="KW-0337">GPI-anchor biosynthesis</keyword>
<keyword evidence="10" id="KW-1185">Reference proteome</keyword>
<dbReference type="InterPro" id="IPR009580">
    <property type="entry name" value="GPI_biosynthesis_protein_Pig-F"/>
</dbReference>
<feature type="transmembrane region" description="Helical" evidence="8">
    <location>
        <begin position="186"/>
        <end position="209"/>
    </location>
</feature>
<dbReference type="GO" id="GO:0006506">
    <property type="term" value="P:GPI anchor biosynthetic process"/>
    <property type="evidence" value="ECO:0007669"/>
    <property type="project" value="UniProtKB-UniPathway"/>
</dbReference>
<dbReference type="STRING" id="947166.A0A1D1UUN6"/>
<reference evidence="9 10" key="1">
    <citation type="journal article" date="2016" name="Nat. Commun.">
        <title>Extremotolerant tardigrade genome and improved radiotolerance of human cultured cells by tardigrade-unique protein.</title>
        <authorList>
            <person name="Hashimoto T."/>
            <person name="Horikawa D.D."/>
            <person name="Saito Y."/>
            <person name="Kuwahara H."/>
            <person name="Kozuka-Hata H."/>
            <person name="Shin-I T."/>
            <person name="Minakuchi Y."/>
            <person name="Ohishi K."/>
            <person name="Motoyama A."/>
            <person name="Aizu T."/>
            <person name="Enomoto A."/>
            <person name="Kondo K."/>
            <person name="Tanaka S."/>
            <person name="Hara Y."/>
            <person name="Koshikawa S."/>
            <person name="Sagara H."/>
            <person name="Miura T."/>
            <person name="Yokobori S."/>
            <person name="Miyagawa K."/>
            <person name="Suzuki Y."/>
            <person name="Kubo T."/>
            <person name="Oyama M."/>
            <person name="Kohara Y."/>
            <person name="Fujiyama A."/>
            <person name="Arakawa K."/>
            <person name="Katayama T."/>
            <person name="Toyoda A."/>
            <person name="Kunieda T."/>
        </authorList>
    </citation>
    <scope>NUCLEOTIDE SEQUENCE [LARGE SCALE GENOMIC DNA]</scope>
    <source>
        <strain evidence="9 10">YOKOZUNA-1</strain>
    </source>
</reference>
<dbReference type="UniPathway" id="UPA00196"/>
<keyword evidence="5" id="KW-0256">Endoplasmic reticulum</keyword>
<evidence type="ECO:0008006" key="11">
    <source>
        <dbReference type="Google" id="ProtNLM"/>
    </source>
</evidence>
<comment type="pathway">
    <text evidence="2">Glycolipid biosynthesis; glycosylphosphatidylinositol-anchor biosynthesis.</text>
</comment>
<sequence length="235" mass="25963">MKKRLDIEKIAISGGKVLLSSTALLPGLVGYGKLTMDIVQNPQDTTLYLTAAVFLLDLCTFRYLYLDDLQPRKTQALFRTPGWNFPTAALFMLASVLLFFVGIILFGAPILDSSMETLTLAMLLATTAFLPFCYVYAQPVDELLKVLQTEKLDLSMEKAPLFPGMLAVVGAWCGAVVIPLDWDRPWQAWPIPCCYGAFAGYAVGHLLFISASITRSLPRRYSAVRHQQSATSKAE</sequence>
<dbReference type="Proteomes" id="UP000186922">
    <property type="component" value="Unassembled WGS sequence"/>
</dbReference>
<proteinExistence type="predicted"/>
<name>A0A1D1UUN6_RAMVA</name>
<organism evidence="9 10">
    <name type="scientific">Ramazzottius varieornatus</name>
    <name type="common">Water bear</name>
    <name type="synonym">Tardigrade</name>
    <dbReference type="NCBI Taxonomy" id="947166"/>
    <lineage>
        <taxon>Eukaryota</taxon>
        <taxon>Metazoa</taxon>
        <taxon>Ecdysozoa</taxon>
        <taxon>Tardigrada</taxon>
        <taxon>Eutardigrada</taxon>
        <taxon>Parachela</taxon>
        <taxon>Hypsibioidea</taxon>
        <taxon>Ramazzottiidae</taxon>
        <taxon>Ramazzottius</taxon>
    </lineage>
</organism>
<comment type="subcellular location">
    <subcellularLocation>
        <location evidence="1">Endoplasmic reticulum membrane</location>
        <topology evidence="1">Multi-pass membrane protein</topology>
    </subcellularLocation>
</comment>
<feature type="transmembrane region" description="Helical" evidence="8">
    <location>
        <begin position="87"/>
        <end position="111"/>
    </location>
</feature>
<gene>
    <name evidence="9" type="primary">RvY_02386-1</name>
    <name evidence="9" type="synonym">RvY_02386.1</name>
    <name evidence="9" type="ORF">RvY_02386</name>
</gene>
<dbReference type="GO" id="GO:0005789">
    <property type="term" value="C:endoplasmic reticulum membrane"/>
    <property type="evidence" value="ECO:0007669"/>
    <property type="project" value="UniProtKB-SubCell"/>
</dbReference>
<keyword evidence="6 8" id="KW-1133">Transmembrane helix</keyword>
<keyword evidence="7 8" id="KW-0472">Membrane</keyword>
<feature type="transmembrane region" description="Helical" evidence="8">
    <location>
        <begin position="46"/>
        <end position="66"/>
    </location>
</feature>
<evidence type="ECO:0000256" key="2">
    <source>
        <dbReference type="ARBA" id="ARBA00004687"/>
    </source>
</evidence>
<feature type="transmembrane region" description="Helical" evidence="8">
    <location>
        <begin position="12"/>
        <end position="34"/>
    </location>
</feature>
<evidence type="ECO:0000256" key="3">
    <source>
        <dbReference type="ARBA" id="ARBA00022502"/>
    </source>
</evidence>
<evidence type="ECO:0000313" key="10">
    <source>
        <dbReference type="Proteomes" id="UP000186922"/>
    </source>
</evidence>
<dbReference type="Pfam" id="PF06699">
    <property type="entry name" value="PIG-F"/>
    <property type="match status" value="1"/>
</dbReference>